<keyword evidence="4 9" id="KW-0489">Methyltransferase</keyword>
<evidence type="ECO:0000256" key="4">
    <source>
        <dbReference type="ARBA" id="ARBA00022603"/>
    </source>
</evidence>
<dbReference type="PANTHER" id="PTHR12787:SF0">
    <property type="entry name" value="RIBOSOMAL RNA-PROCESSING PROTEIN 8"/>
    <property type="match status" value="1"/>
</dbReference>
<comment type="function">
    <text evidence="9">S-adenosyl-L-methionine-dependent methyltransferase that specifically methylates the N(1) position of adenine in helix 25.1 in 25S rRNA. Required both for ribosomal 40S and 60S subunits biogenesis. Required for efficient pre-rRNA cleavage at site A2.</text>
</comment>
<dbReference type="InterPro" id="IPR029063">
    <property type="entry name" value="SAM-dependent_MTases_sf"/>
</dbReference>
<dbReference type="Proteomes" id="UP001305647">
    <property type="component" value="Unassembled WGS sequence"/>
</dbReference>
<dbReference type="SUPFAM" id="SSF53335">
    <property type="entry name" value="S-adenosyl-L-methionine-dependent methyltransferases"/>
    <property type="match status" value="1"/>
</dbReference>
<comment type="subcellular location">
    <subcellularLocation>
        <location evidence="1 9">Nucleus</location>
        <location evidence="1 9">Nucleolus</location>
    </subcellularLocation>
</comment>
<keyword evidence="13" id="KW-1185">Reference proteome</keyword>
<dbReference type="InterPro" id="IPR007823">
    <property type="entry name" value="RRP8"/>
</dbReference>
<proteinExistence type="inferred from homology"/>
<feature type="region of interest" description="Disordered" evidence="11">
    <location>
        <begin position="1"/>
        <end position="198"/>
    </location>
</feature>
<dbReference type="EC" id="2.1.1.-" evidence="9"/>
<dbReference type="InterPro" id="IPR042036">
    <property type="entry name" value="RRP8_N"/>
</dbReference>
<reference evidence="12" key="2">
    <citation type="submission" date="2023-05" db="EMBL/GenBank/DDBJ databases">
        <authorList>
            <consortium name="Lawrence Berkeley National Laboratory"/>
            <person name="Steindorff A."/>
            <person name="Hensen N."/>
            <person name="Bonometti L."/>
            <person name="Westerberg I."/>
            <person name="Brannstrom I.O."/>
            <person name="Guillou S."/>
            <person name="Cros-Aarteil S."/>
            <person name="Calhoun S."/>
            <person name="Haridas S."/>
            <person name="Kuo A."/>
            <person name="Mondo S."/>
            <person name="Pangilinan J."/>
            <person name="Riley R."/>
            <person name="Labutti K."/>
            <person name="Andreopoulos B."/>
            <person name="Lipzen A."/>
            <person name="Chen C."/>
            <person name="Yanf M."/>
            <person name="Daum C."/>
            <person name="Ng V."/>
            <person name="Clum A."/>
            <person name="Ohm R."/>
            <person name="Martin F."/>
            <person name="Silar P."/>
            <person name="Natvig D."/>
            <person name="Lalanne C."/>
            <person name="Gautier V."/>
            <person name="Ament-Velasquez S.L."/>
            <person name="Kruys A."/>
            <person name="Hutchinson M.I."/>
            <person name="Powell A.J."/>
            <person name="Barry K."/>
            <person name="Miller A.N."/>
            <person name="Grigoriev I.V."/>
            <person name="Debuchy R."/>
            <person name="Gladieux P."/>
            <person name="Thoren M.H."/>
            <person name="Johannesson H."/>
        </authorList>
    </citation>
    <scope>NUCLEOTIDE SEQUENCE</scope>
    <source>
        <strain evidence="12">CBS 757.83</strain>
    </source>
</reference>
<evidence type="ECO:0000256" key="9">
    <source>
        <dbReference type="RuleBase" id="RU365074"/>
    </source>
</evidence>
<dbReference type="GO" id="GO:0005730">
    <property type="term" value="C:nucleolus"/>
    <property type="evidence" value="ECO:0007669"/>
    <property type="project" value="UniProtKB-SubCell"/>
</dbReference>
<dbReference type="Gene3D" id="1.10.10.2150">
    <property type="entry name" value="Ribosomal RNA-processing protein 8, N-terminal domain"/>
    <property type="match status" value="1"/>
</dbReference>
<keyword evidence="3 9" id="KW-0698">rRNA processing</keyword>
<gene>
    <name evidence="12" type="ORF">N658DRAFT_496937</name>
</gene>
<dbReference type="FunFam" id="1.10.10.2150:FF:000001">
    <property type="entry name" value="Ribosomal RNA-processing protein 8"/>
    <property type="match status" value="1"/>
</dbReference>
<evidence type="ECO:0000256" key="2">
    <source>
        <dbReference type="ARBA" id="ARBA00006301"/>
    </source>
</evidence>
<evidence type="ECO:0000256" key="7">
    <source>
        <dbReference type="ARBA" id="ARBA00023242"/>
    </source>
</evidence>
<name>A0AAN6T115_9PEZI</name>
<feature type="compositionally biased region" description="Basic and acidic residues" evidence="11">
    <location>
        <begin position="161"/>
        <end position="170"/>
    </location>
</feature>
<organism evidence="12 13">
    <name type="scientific">Parathielavia hyrcaniae</name>
    <dbReference type="NCBI Taxonomy" id="113614"/>
    <lineage>
        <taxon>Eukaryota</taxon>
        <taxon>Fungi</taxon>
        <taxon>Dikarya</taxon>
        <taxon>Ascomycota</taxon>
        <taxon>Pezizomycotina</taxon>
        <taxon>Sordariomycetes</taxon>
        <taxon>Sordariomycetidae</taxon>
        <taxon>Sordariales</taxon>
        <taxon>Chaetomiaceae</taxon>
        <taxon>Parathielavia</taxon>
    </lineage>
</organism>
<sequence length="570" mass="62224">MFPVKGLSVSAEKLKIETEQSAPGSAPAAKPLRKRKRQGNTENVTTANLADLWDKVIEHKGQPKPQSQRDSKRQKKALEPSAGKGTGSKEHQKEHIDKADKKQKKKDKTQKGTSPVAPAEQDENDRDDGDEWNGIDDEAKAPEAARPVKERADKKKKKQRRDADDKEHVQHQQPPVKSQRAEAPAAPPAPPVSTAPKLTPLQASMREKLISARFRHLNETLYTRPSAEAFQLFQDSPEMFTEYHEGFRRQVDVWPENPVDGYIADIQARAKVRFAPRNRAALSSSELPLPKPPNARTCTIADLGCGDAKLATALQPVTRKLHLNIHSFDLQTGGSALVTRADIANLPLPDGSVDVAIFCLALMGTNWLAFVEEAYRVLRWRGELWVAEIKSRFTNPANNKKKAGGGGAVVPHSVGNRKKAAAASTAAATKKSKAAAAEEEEEANLAALAEQVDGADAAQQQQPQGGDTDIGAFLEALHKRGFLLNRDLGDGAVGMGNKMFVRMNFVKAAPAVKGKCAAPGAGEERERRWTDGKGRAVQPPKKKKFIDKEKEDGGEVDEAAVLKPCVYKIR</sequence>
<evidence type="ECO:0000256" key="5">
    <source>
        <dbReference type="ARBA" id="ARBA00022679"/>
    </source>
</evidence>
<evidence type="ECO:0000313" key="12">
    <source>
        <dbReference type="EMBL" id="KAK4100843.1"/>
    </source>
</evidence>
<keyword evidence="6 9" id="KW-0949">S-adenosyl-L-methionine</keyword>
<evidence type="ECO:0000256" key="10">
    <source>
        <dbReference type="SAM" id="Coils"/>
    </source>
</evidence>
<keyword evidence="5 9" id="KW-0808">Transferase</keyword>
<dbReference type="PANTHER" id="PTHR12787">
    <property type="entry name" value="RIBOSOMAL RNA-PROCESSING PROTEIN 8"/>
    <property type="match status" value="1"/>
</dbReference>
<keyword evidence="7 9" id="KW-0539">Nucleus</keyword>
<evidence type="ECO:0000256" key="3">
    <source>
        <dbReference type="ARBA" id="ARBA00022552"/>
    </source>
</evidence>
<accession>A0AAN6T115</accession>
<dbReference type="Gene3D" id="3.40.50.150">
    <property type="entry name" value="Vaccinia Virus protein VP39"/>
    <property type="match status" value="1"/>
</dbReference>
<dbReference type="Pfam" id="PF05148">
    <property type="entry name" value="Methyltransf_8"/>
    <property type="match status" value="1"/>
</dbReference>
<dbReference type="GO" id="GO:0042273">
    <property type="term" value="P:ribosomal large subunit biogenesis"/>
    <property type="evidence" value="ECO:0007669"/>
    <property type="project" value="TreeGrafter"/>
</dbReference>
<evidence type="ECO:0000256" key="11">
    <source>
        <dbReference type="SAM" id="MobiDB-lite"/>
    </source>
</evidence>
<feature type="compositionally biased region" description="Acidic residues" evidence="11">
    <location>
        <begin position="120"/>
        <end position="136"/>
    </location>
</feature>
<feature type="compositionally biased region" description="Basic and acidic residues" evidence="11">
    <location>
        <begin position="522"/>
        <end position="534"/>
    </location>
</feature>
<feature type="compositionally biased region" description="Basic and acidic residues" evidence="11">
    <location>
        <begin position="52"/>
        <end position="71"/>
    </location>
</feature>
<feature type="coiled-coil region" evidence="10">
    <location>
        <begin position="431"/>
        <end position="458"/>
    </location>
</feature>
<dbReference type="CDD" id="cd02440">
    <property type="entry name" value="AdoMet_MTases"/>
    <property type="match status" value="1"/>
</dbReference>
<evidence type="ECO:0000256" key="1">
    <source>
        <dbReference type="ARBA" id="ARBA00004604"/>
    </source>
</evidence>
<feature type="region of interest" description="Disordered" evidence="11">
    <location>
        <begin position="519"/>
        <end position="541"/>
    </location>
</feature>
<evidence type="ECO:0000256" key="8">
    <source>
        <dbReference type="ARBA" id="ARBA00076672"/>
    </source>
</evidence>
<dbReference type="EMBL" id="MU863638">
    <property type="protein sequence ID" value="KAK4100843.1"/>
    <property type="molecule type" value="Genomic_DNA"/>
</dbReference>
<feature type="compositionally biased region" description="Basic and acidic residues" evidence="11">
    <location>
        <begin position="87"/>
        <end position="100"/>
    </location>
</feature>
<comment type="similarity">
    <text evidence="2 9">Belongs to the methyltransferase superfamily. RRP8 family.</text>
</comment>
<feature type="compositionally biased region" description="Basic and acidic residues" evidence="11">
    <location>
        <begin position="137"/>
        <end position="153"/>
    </location>
</feature>
<protein>
    <recommendedName>
        <fullName evidence="8 9">Ribosomal RNA-processing protein 8</fullName>
        <ecNumber evidence="9">2.1.1.-</ecNumber>
    </recommendedName>
</protein>
<dbReference type="AlphaFoldDB" id="A0AAN6T115"/>
<reference evidence="12" key="1">
    <citation type="journal article" date="2023" name="Mol. Phylogenet. Evol.">
        <title>Genome-scale phylogeny and comparative genomics of the fungal order Sordariales.</title>
        <authorList>
            <person name="Hensen N."/>
            <person name="Bonometti L."/>
            <person name="Westerberg I."/>
            <person name="Brannstrom I.O."/>
            <person name="Guillou S."/>
            <person name="Cros-Aarteil S."/>
            <person name="Calhoun S."/>
            <person name="Haridas S."/>
            <person name="Kuo A."/>
            <person name="Mondo S."/>
            <person name="Pangilinan J."/>
            <person name="Riley R."/>
            <person name="LaButti K."/>
            <person name="Andreopoulos B."/>
            <person name="Lipzen A."/>
            <person name="Chen C."/>
            <person name="Yan M."/>
            <person name="Daum C."/>
            <person name="Ng V."/>
            <person name="Clum A."/>
            <person name="Steindorff A."/>
            <person name="Ohm R.A."/>
            <person name="Martin F."/>
            <person name="Silar P."/>
            <person name="Natvig D.O."/>
            <person name="Lalanne C."/>
            <person name="Gautier V."/>
            <person name="Ament-Velasquez S.L."/>
            <person name="Kruys A."/>
            <person name="Hutchinson M.I."/>
            <person name="Powell A.J."/>
            <person name="Barry K."/>
            <person name="Miller A.N."/>
            <person name="Grigoriev I.V."/>
            <person name="Debuchy R."/>
            <person name="Gladieux P."/>
            <person name="Hiltunen Thoren M."/>
            <person name="Johannesson H."/>
        </authorList>
    </citation>
    <scope>NUCLEOTIDE SEQUENCE</scope>
    <source>
        <strain evidence="12">CBS 757.83</strain>
    </source>
</reference>
<evidence type="ECO:0000256" key="6">
    <source>
        <dbReference type="ARBA" id="ARBA00022691"/>
    </source>
</evidence>
<comment type="caution">
    <text evidence="12">The sequence shown here is derived from an EMBL/GenBank/DDBJ whole genome shotgun (WGS) entry which is preliminary data.</text>
</comment>
<evidence type="ECO:0000313" key="13">
    <source>
        <dbReference type="Proteomes" id="UP001305647"/>
    </source>
</evidence>
<keyword evidence="10" id="KW-0175">Coiled coil</keyword>
<dbReference type="GO" id="GO:0016433">
    <property type="term" value="F:rRNA (adenine) methyltransferase activity"/>
    <property type="evidence" value="ECO:0007669"/>
    <property type="project" value="TreeGrafter"/>
</dbReference>